<name>A0A8S5TIV9_9CAUD</name>
<evidence type="ECO:0000256" key="1">
    <source>
        <dbReference type="SAM" id="Phobius"/>
    </source>
</evidence>
<sequence length="70" mass="8749">MSIYKLKKNKGYLYNLYTLYFFINYLSEVCFFHIPHLLFESAVYLKKHPLPLNVYIYYHLLYIYYFITDK</sequence>
<evidence type="ECO:0000313" key="2">
    <source>
        <dbReference type="EMBL" id="DAF63252.1"/>
    </source>
</evidence>
<dbReference type="EMBL" id="BK032836">
    <property type="protein sequence ID" value="DAF63252.1"/>
    <property type="molecule type" value="Genomic_DNA"/>
</dbReference>
<feature type="transmembrane region" description="Helical" evidence="1">
    <location>
        <begin position="50"/>
        <end position="67"/>
    </location>
</feature>
<protein>
    <submittedName>
        <fullName evidence="2">Uncharacterized protein</fullName>
    </submittedName>
</protein>
<proteinExistence type="predicted"/>
<accession>A0A8S5TIV9</accession>
<reference evidence="2" key="1">
    <citation type="journal article" date="2021" name="Proc. Natl. Acad. Sci. U.S.A.">
        <title>A Catalog of Tens of Thousands of Viruses from Human Metagenomes Reveals Hidden Associations with Chronic Diseases.</title>
        <authorList>
            <person name="Tisza M.J."/>
            <person name="Buck C.B."/>
        </authorList>
    </citation>
    <scope>NUCLEOTIDE SEQUENCE</scope>
    <source>
        <strain evidence="2">CtXXl13</strain>
    </source>
</reference>
<keyword evidence="1" id="KW-0812">Transmembrane</keyword>
<keyword evidence="1" id="KW-0472">Membrane</keyword>
<feature type="transmembrane region" description="Helical" evidence="1">
    <location>
        <begin position="12"/>
        <end position="38"/>
    </location>
</feature>
<organism evidence="2">
    <name type="scientific">Myoviridae sp. ctXXl13</name>
    <dbReference type="NCBI Taxonomy" id="2827691"/>
    <lineage>
        <taxon>Viruses</taxon>
        <taxon>Duplodnaviria</taxon>
        <taxon>Heunggongvirae</taxon>
        <taxon>Uroviricota</taxon>
        <taxon>Caudoviricetes</taxon>
    </lineage>
</organism>
<keyword evidence="1" id="KW-1133">Transmembrane helix</keyword>